<dbReference type="InterPro" id="IPR042098">
    <property type="entry name" value="TauD-like_sf"/>
</dbReference>
<protein>
    <submittedName>
        <fullName evidence="5">TauD/TfdA family dioxygenase</fullName>
    </submittedName>
</protein>
<evidence type="ECO:0000259" key="4">
    <source>
        <dbReference type="Pfam" id="PF02668"/>
    </source>
</evidence>
<reference evidence="5 6" key="1">
    <citation type="submission" date="2020-04" db="EMBL/GenBank/DDBJ databases">
        <title>Ramlibacter sp. G-1-2-2 isolated from soil.</title>
        <authorList>
            <person name="Dahal R.H."/>
        </authorList>
    </citation>
    <scope>NUCLEOTIDE SEQUENCE [LARGE SCALE GENOMIC DNA]</scope>
    <source>
        <strain evidence="5 6">G-1-2-2</strain>
    </source>
</reference>
<dbReference type="InterPro" id="IPR003819">
    <property type="entry name" value="TauD/TfdA-like"/>
</dbReference>
<evidence type="ECO:0000256" key="2">
    <source>
        <dbReference type="ARBA" id="ARBA00023002"/>
    </source>
</evidence>
<evidence type="ECO:0000256" key="1">
    <source>
        <dbReference type="ARBA" id="ARBA00001954"/>
    </source>
</evidence>
<dbReference type="Gene3D" id="3.60.130.10">
    <property type="entry name" value="Clavaminate synthase-like"/>
    <property type="match status" value="1"/>
</dbReference>
<sequence length="355" mass="39098">MQETMSPTARPMRGPSVWKGADFAADRSWLHELGAAQAGALVDAARRWEGRDFRALGSEEARTALAPLVPLADTARAELATRGFVLLRGVPVDAMTPGQIQLAYWAIGLLFGQGLTQNAQADFLCPVTDRGVDFGYSGSAAQQNVRGYQSKADLNYHCDPTDVVALLCVRKALAGGKSTIVSTPAIYNEMLRQHPEHLPVLLRGFPYDRKAEQWPGEAAVTERIPVFAAHDGRVSSRYARSYILGGAQKTAPLTAAETAALDCFDAIARREDMPLHMAFEPGDVQLLNNFTVLHGRTAYEDHADPARRRFLWRLWLHLGDEAPWRGESEAMRWAFARFGNLGRSVTDTLEPGEIR</sequence>
<name>A0A848H5R2_9BURK</name>
<dbReference type="EMBL" id="JABBFX010000002">
    <property type="protein sequence ID" value="NML46135.1"/>
    <property type="molecule type" value="Genomic_DNA"/>
</dbReference>
<proteinExistence type="predicted"/>
<gene>
    <name evidence="5" type="ORF">HHL11_20475</name>
</gene>
<dbReference type="GO" id="GO:0016706">
    <property type="term" value="F:2-oxoglutarate-dependent dioxygenase activity"/>
    <property type="evidence" value="ECO:0007669"/>
    <property type="project" value="UniProtKB-ARBA"/>
</dbReference>
<comment type="cofactor">
    <cofactor evidence="1">
        <name>Fe(2+)</name>
        <dbReference type="ChEBI" id="CHEBI:29033"/>
    </cofactor>
</comment>
<organism evidence="5 6">
    <name type="scientific">Ramlibacter agri</name>
    <dbReference type="NCBI Taxonomy" id="2728837"/>
    <lineage>
        <taxon>Bacteria</taxon>
        <taxon>Pseudomonadati</taxon>
        <taxon>Pseudomonadota</taxon>
        <taxon>Betaproteobacteria</taxon>
        <taxon>Burkholderiales</taxon>
        <taxon>Comamonadaceae</taxon>
        <taxon>Ramlibacter</taxon>
    </lineage>
</organism>
<accession>A0A848H5R2</accession>
<dbReference type="AlphaFoldDB" id="A0A848H5R2"/>
<dbReference type="Proteomes" id="UP000541185">
    <property type="component" value="Unassembled WGS sequence"/>
</dbReference>
<feature type="domain" description="TauD/TfdA-like" evidence="4">
    <location>
        <begin position="71"/>
        <end position="315"/>
    </location>
</feature>
<dbReference type="SUPFAM" id="SSF51197">
    <property type="entry name" value="Clavaminate synthase-like"/>
    <property type="match status" value="1"/>
</dbReference>
<evidence type="ECO:0000313" key="6">
    <source>
        <dbReference type="Proteomes" id="UP000541185"/>
    </source>
</evidence>
<keyword evidence="5" id="KW-0223">Dioxygenase</keyword>
<keyword evidence="6" id="KW-1185">Reference proteome</keyword>
<dbReference type="PANTHER" id="PTHR10696:SF56">
    <property type="entry name" value="TAUD_TFDA-LIKE DOMAIN-CONTAINING PROTEIN"/>
    <property type="match status" value="1"/>
</dbReference>
<keyword evidence="3" id="KW-0045">Antibiotic biosynthesis</keyword>
<comment type="caution">
    <text evidence="5">The sequence shown here is derived from an EMBL/GenBank/DDBJ whole genome shotgun (WGS) entry which is preliminary data.</text>
</comment>
<dbReference type="InterPro" id="IPR050411">
    <property type="entry name" value="AlphaKG_dependent_hydroxylases"/>
</dbReference>
<evidence type="ECO:0000313" key="5">
    <source>
        <dbReference type="EMBL" id="NML46135.1"/>
    </source>
</evidence>
<dbReference type="Pfam" id="PF02668">
    <property type="entry name" value="TauD"/>
    <property type="match status" value="1"/>
</dbReference>
<dbReference type="GO" id="GO:0017000">
    <property type="term" value="P:antibiotic biosynthetic process"/>
    <property type="evidence" value="ECO:0007669"/>
    <property type="project" value="UniProtKB-KW"/>
</dbReference>
<keyword evidence="2" id="KW-0560">Oxidoreductase</keyword>
<dbReference type="PANTHER" id="PTHR10696">
    <property type="entry name" value="GAMMA-BUTYROBETAINE HYDROXYLASE-RELATED"/>
    <property type="match status" value="1"/>
</dbReference>
<evidence type="ECO:0000256" key="3">
    <source>
        <dbReference type="ARBA" id="ARBA00023194"/>
    </source>
</evidence>